<dbReference type="InParanoid" id="A0A673X095"/>
<dbReference type="SMART" id="SM00025">
    <property type="entry name" value="Pumilio"/>
    <property type="match status" value="5"/>
</dbReference>
<evidence type="ECO:0000256" key="2">
    <source>
        <dbReference type="PROSITE-ProRule" id="PRU00317"/>
    </source>
</evidence>
<feature type="region of interest" description="Disordered" evidence="3">
    <location>
        <begin position="176"/>
        <end position="203"/>
    </location>
</feature>
<dbReference type="PANTHER" id="PTHR13102:SF0">
    <property type="entry name" value="NUCLEOLAR PROTEIN 9"/>
    <property type="match status" value="1"/>
</dbReference>
<dbReference type="Gene3D" id="1.25.10.10">
    <property type="entry name" value="Leucine-rich Repeat Variant"/>
    <property type="match status" value="2"/>
</dbReference>
<dbReference type="GO" id="GO:0000447">
    <property type="term" value="P:endonucleolytic cleavage in ITS1 to separate SSU-rRNA from 5.8S rRNA and LSU-rRNA from tricistronic rRNA transcript (SSU-rRNA, 5.8S rRNA, LSU-rRNA)"/>
    <property type="evidence" value="ECO:0007669"/>
    <property type="project" value="TreeGrafter"/>
</dbReference>
<feature type="compositionally biased region" description="Gly residues" evidence="3">
    <location>
        <begin position="54"/>
        <end position="71"/>
    </location>
</feature>
<dbReference type="InterPro" id="IPR011989">
    <property type="entry name" value="ARM-like"/>
</dbReference>
<evidence type="ECO:0000256" key="1">
    <source>
        <dbReference type="ARBA" id="ARBA00022737"/>
    </source>
</evidence>
<dbReference type="GO" id="GO:0003723">
    <property type="term" value="F:RNA binding"/>
    <property type="evidence" value="ECO:0007669"/>
    <property type="project" value="InterPro"/>
</dbReference>
<dbReference type="Proteomes" id="UP000472277">
    <property type="component" value="Chromosome 31"/>
</dbReference>
<dbReference type="GeneTree" id="ENSGT00390000004964"/>
<dbReference type="GO" id="GO:0005730">
    <property type="term" value="C:nucleolus"/>
    <property type="evidence" value="ECO:0007669"/>
    <property type="project" value="TreeGrafter"/>
</dbReference>
<evidence type="ECO:0000256" key="3">
    <source>
        <dbReference type="SAM" id="MobiDB-lite"/>
    </source>
</evidence>
<dbReference type="SUPFAM" id="SSF48371">
    <property type="entry name" value="ARM repeat"/>
    <property type="match status" value="2"/>
</dbReference>
<protein>
    <recommendedName>
        <fullName evidence="6">PUM-HD domain-containing protein</fullName>
    </recommendedName>
</protein>
<dbReference type="InterPro" id="IPR016024">
    <property type="entry name" value="ARM-type_fold"/>
</dbReference>
<accession>A0A673X095</accession>
<proteinExistence type="predicted"/>
<feature type="repeat" description="Pumilio" evidence="2">
    <location>
        <begin position="550"/>
        <end position="586"/>
    </location>
</feature>
<keyword evidence="5" id="KW-1185">Reference proteome</keyword>
<dbReference type="Pfam" id="PF22493">
    <property type="entry name" value="PUF_NOP9"/>
    <property type="match status" value="1"/>
</dbReference>
<dbReference type="OMA" id="HHLVRNF"/>
<dbReference type="PROSITE" id="PS50302">
    <property type="entry name" value="PUM"/>
    <property type="match status" value="2"/>
</dbReference>
<dbReference type="PANTHER" id="PTHR13102">
    <property type="entry name" value="NUCLEOLAR PROTEIN 9"/>
    <property type="match status" value="1"/>
</dbReference>
<dbReference type="GO" id="GO:0030688">
    <property type="term" value="C:preribosome, small subunit precursor"/>
    <property type="evidence" value="ECO:0007669"/>
    <property type="project" value="TreeGrafter"/>
</dbReference>
<feature type="region of interest" description="Disordered" evidence="3">
    <location>
        <begin position="1"/>
        <end position="74"/>
    </location>
</feature>
<dbReference type="InterPro" id="IPR001313">
    <property type="entry name" value="Pumilio_RNA-bd_rpt"/>
</dbReference>
<dbReference type="GO" id="GO:0000472">
    <property type="term" value="P:endonucleolytic cleavage to generate mature 5'-end of SSU-rRNA from (SSU-rRNA, 5.8S rRNA, LSU-rRNA)"/>
    <property type="evidence" value="ECO:0007669"/>
    <property type="project" value="TreeGrafter"/>
</dbReference>
<dbReference type="InterPro" id="IPR040000">
    <property type="entry name" value="NOP9"/>
</dbReference>
<keyword evidence="1" id="KW-0677">Repeat</keyword>
<name>A0A673X095_SALTR</name>
<dbReference type="AlphaFoldDB" id="A0A673X095"/>
<dbReference type="GO" id="GO:0000480">
    <property type="term" value="P:endonucleolytic cleavage in 5'-ETS of tricistronic rRNA transcript (SSU-rRNA, 5.8S rRNA, LSU-rRNA)"/>
    <property type="evidence" value="ECO:0007669"/>
    <property type="project" value="TreeGrafter"/>
</dbReference>
<reference evidence="4" key="1">
    <citation type="submission" date="2025-08" db="UniProtKB">
        <authorList>
            <consortium name="Ensembl"/>
        </authorList>
    </citation>
    <scope>IDENTIFICATION</scope>
</reference>
<sequence length="675" mass="74626">MLAKMEENNQWREAGLKRKYPEDRERMRGGVGERGDEDRNRGREAGEQGEGKRGGAGGRGSRGGRGGGEGGGAKKRLDALSVGYFRRVGERLSEGFTEDEERVLFVENVLTEVKGQAALVAMDVTGSVTLQRLLPLASPGQVGEVLAELGGESGSDFKTVSCDKCGGHVLESALRQMPRWRQKSSSEEEKTATTEGDSETEGEDCGILEAQVLSLCHVVMEHCAEFIRHTHGSHVARTLIHVLAGCLGPARTDTARPGTHTHTRTQLSKHTHTHNNLTVYFVPGVKDRNVTTQLTYFEAPTSFWWELKTLSTSLMDNVNVCVTDAVASTVFQTMLTVCHRNRPKLCKLLTKGIVEYLTSLSSAPGVSPLLVFLKDQASSRLIEIVLQLSHKALLRDLYKNHLQGQLVTLAIHPIANFPIQRLTAASTNYKVFLKVFDELAEGLEAILAAGHMGVIVQLTDSCAEREEKQGEMMQRLLNAFHCAEPASRHTACLPLFLSLLTHEVYYSSEAAEGNTQTERPLSSICYHGSRLVQSLAKFKDRSLLLNSLRSLTPADHLTLGTDQSGSHVLQLLVTSSSDKGRGKILRRLEGQYVQMACSRYGSRVLEAVWNSATVPQRQSIAKELVPCETQLRSGQFSRHVWAKFALTHFVKRRAQWQEVQTGESKKRKLFSDILE</sequence>
<feature type="compositionally biased region" description="Basic and acidic residues" evidence="3">
    <location>
        <begin position="1"/>
        <end position="53"/>
    </location>
</feature>
<feature type="repeat" description="Pumilio" evidence="2">
    <location>
        <begin position="587"/>
        <end position="622"/>
    </location>
</feature>
<gene>
    <name evidence="4" type="primary">nop9</name>
</gene>
<dbReference type="FunCoup" id="A0A673X095">
    <property type="interactions" value="2284"/>
</dbReference>
<reference evidence="4" key="2">
    <citation type="submission" date="2025-09" db="UniProtKB">
        <authorList>
            <consortium name="Ensembl"/>
        </authorList>
    </citation>
    <scope>IDENTIFICATION</scope>
</reference>
<dbReference type="GO" id="GO:0000056">
    <property type="term" value="P:ribosomal small subunit export from nucleus"/>
    <property type="evidence" value="ECO:0007669"/>
    <property type="project" value="TreeGrafter"/>
</dbReference>
<dbReference type="GO" id="GO:0030686">
    <property type="term" value="C:90S preribosome"/>
    <property type="evidence" value="ECO:0007669"/>
    <property type="project" value="TreeGrafter"/>
</dbReference>
<dbReference type="Ensembl" id="ENSSTUT00000018626.1">
    <property type="protein sequence ID" value="ENSSTUP00000017689.1"/>
    <property type="gene ID" value="ENSSTUG00000007982.1"/>
</dbReference>
<evidence type="ECO:0008006" key="6">
    <source>
        <dbReference type="Google" id="ProtNLM"/>
    </source>
</evidence>
<organism evidence="4 5">
    <name type="scientific">Salmo trutta</name>
    <name type="common">Brown trout</name>
    <dbReference type="NCBI Taxonomy" id="8032"/>
    <lineage>
        <taxon>Eukaryota</taxon>
        <taxon>Metazoa</taxon>
        <taxon>Chordata</taxon>
        <taxon>Craniata</taxon>
        <taxon>Vertebrata</taxon>
        <taxon>Euteleostomi</taxon>
        <taxon>Actinopterygii</taxon>
        <taxon>Neopterygii</taxon>
        <taxon>Teleostei</taxon>
        <taxon>Protacanthopterygii</taxon>
        <taxon>Salmoniformes</taxon>
        <taxon>Salmonidae</taxon>
        <taxon>Salmoninae</taxon>
        <taxon>Salmo</taxon>
    </lineage>
</organism>
<evidence type="ECO:0000313" key="5">
    <source>
        <dbReference type="Proteomes" id="UP000472277"/>
    </source>
</evidence>
<evidence type="ECO:0000313" key="4">
    <source>
        <dbReference type="Ensembl" id="ENSSTUP00000017689.1"/>
    </source>
</evidence>